<dbReference type="PANTHER" id="PTHR33112">
    <property type="entry name" value="DOMAIN PROTEIN, PUTATIVE-RELATED"/>
    <property type="match status" value="1"/>
</dbReference>
<dbReference type="EMBL" id="JAGTJS010000015">
    <property type="protein sequence ID" value="KAH7247842.1"/>
    <property type="molecule type" value="Genomic_DNA"/>
</dbReference>
<reference evidence="3" key="1">
    <citation type="journal article" date="2021" name="Nat. Commun.">
        <title>Genetic determinants of endophytism in the Arabidopsis root mycobiome.</title>
        <authorList>
            <person name="Mesny F."/>
            <person name="Miyauchi S."/>
            <person name="Thiergart T."/>
            <person name="Pickel B."/>
            <person name="Atanasova L."/>
            <person name="Karlsson M."/>
            <person name="Huettel B."/>
            <person name="Barry K.W."/>
            <person name="Haridas S."/>
            <person name="Chen C."/>
            <person name="Bauer D."/>
            <person name="Andreopoulos W."/>
            <person name="Pangilinan J."/>
            <person name="LaButti K."/>
            <person name="Riley R."/>
            <person name="Lipzen A."/>
            <person name="Clum A."/>
            <person name="Drula E."/>
            <person name="Henrissat B."/>
            <person name="Kohler A."/>
            <person name="Grigoriev I.V."/>
            <person name="Martin F.M."/>
            <person name="Hacquard S."/>
        </authorList>
    </citation>
    <scope>NUCLEOTIDE SEQUENCE</scope>
    <source>
        <strain evidence="3">FSSC 5 MPI-SDFR-AT-0091</strain>
    </source>
</reference>
<comment type="caution">
    <text evidence="3">The sequence shown here is derived from an EMBL/GenBank/DDBJ whole genome shotgun (WGS) entry which is preliminary data.</text>
</comment>
<feature type="domain" description="Heterokaryon incompatibility" evidence="2">
    <location>
        <begin position="223"/>
        <end position="381"/>
    </location>
</feature>
<organism evidence="3 4">
    <name type="scientific">Fusarium solani</name>
    <name type="common">Filamentous fungus</name>
    <dbReference type="NCBI Taxonomy" id="169388"/>
    <lineage>
        <taxon>Eukaryota</taxon>
        <taxon>Fungi</taxon>
        <taxon>Dikarya</taxon>
        <taxon>Ascomycota</taxon>
        <taxon>Pezizomycotina</taxon>
        <taxon>Sordariomycetes</taxon>
        <taxon>Hypocreomycetidae</taxon>
        <taxon>Hypocreales</taxon>
        <taxon>Nectriaceae</taxon>
        <taxon>Fusarium</taxon>
        <taxon>Fusarium solani species complex</taxon>
    </lineage>
</organism>
<protein>
    <submittedName>
        <fullName evidence="3">Heterokaryon incompatibility protein-domain-containing protein</fullName>
    </submittedName>
</protein>
<keyword evidence="4" id="KW-1185">Reference proteome</keyword>
<feature type="region of interest" description="Disordered" evidence="1">
    <location>
        <begin position="565"/>
        <end position="587"/>
    </location>
</feature>
<sequence>MTELLCPACSRFAKDFGEVEQDDWCSVLDVAPDIHSLRVLAQNGCPLCQVIYHFCLYNAEVLWKKQTYPIRITASPRLCFDPNGEDANKFYNRFGDVGDDLPFGCQYPRPLELGITVGENVVGYLYPLPVVTNESASRSANMPCSHENNPIMDIRSPNGFGQAVSLAKKWILECRNSHIKCNPSPHSECKTIPTRIIDVGSEDDEQLPRIYIPDQLTYGIENAALSYAWGSNQNSAKTTASNLDEMTRGLPWERLAKTIQDAIIFTRRLGLRYLWVDALCILQSEGPCDASHKEDWSREAARFGNYYQNAVLTLAATGSDSSDKGLLLERPALEFNPRSVTFQQRSFWGGFNESTIQPLTPSWKADIFISALLSRGWTTQERLLSRRILHFGANFIFWECTQGYATETDPDRLDSSHEPTDFLMIKELHASKLEDVMQFWYRFVSKYSLKKFSFDLDRLPALSGIAAIVQDRCQQKYIAGIWESTIPEGLTWMAVSTSDTNTQSPVNPSSCTKPESQQPGINLPSWSWASNKGFVDLYGFFSVIALGTQRYRVVNLSDLKLTYPHNPQDISEDDSTDKEESDTEDDDKKFVVQHDRVAFMDGAKPVEPISNRPRLCLLIGTIHVHTWNPWGKMKMGVTYILEPTGRPVGMIEEYKRLGIVCLSFDEYWSAVNDVRTIELA</sequence>
<evidence type="ECO:0000313" key="4">
    <source>
        <dbReference type="Proteomes" id="UP000736672"/>
    </source>
</evidence>
<proteinExistence type="predicted"/>
<dbReference type="Proteomes" id="UP000736672">
    <property type="component" value="Unassembled WGS sequence"/>
</dbReference>
<dbReference type="InterPro" id="IPR010730">
    <property type="entry name" value="HET"/>
</dbReference>
<gene>
    <name evidence="3" type="ORF">B0J15DRAFT_563213</name>
</gene>
<feature type="compositionally biased region" description="Acidic residues" evidence="1">
    <location>
        <begin position="570"/>
        <end position="585"/>
    </location>
</feature>
<evidence type="ECO:0000259" key="2">
    <source>
        <dbReference type="Pfam" id="PF06985"/>
    </source>
</evidence>
<dbReference type="AlphaFoldDB" id="A0A9P9K3J2"/>
<dbReference type="PANTHER" id="PTHR33112:SF16">
    <property type="entry name" value="HETEROKARYON INCOMPATIBILITY DOMAIN-CONTAINING PROTEIN"/>
    <property type="match status" value="1"/>
</dbReference>
<name>A0A9P9K3J2_FUSSL</name>
<dbReference type="OrthoDB" id="3789824at2759"/>
<evidence type="ECO:0000256" key="1">
    <source>
        <dbReference type="SAM" id="MobiDB-lite"/>
    </source>
</evidence>
<accession>A0A9P9K3J2</accession>
<dbReference type="Pfam" id="PF06985">
    <property type="entry name" value="HET"/>
    <property type="match status" value="1"/>
</dbReference>
<feature type="region of interest" description="Disordered" evidence="1">
    <location>
        <begin position="498"/>
        <end position="518"/>
    </location>
</feature>
<evidence type="ECO:0000313" key="3">
    <source>
        <dbReference type="EMBL" id="KAH7247842.1"/>
    </source>
</evidence>